<accession>A0AAN9MW76</accession>
<proteinExistence type="predicted"/>
<organism evidence="1 2">
    <name type="scientific">Canavalia gladiata</name>
    <name type="common">Sword bean</name>
    <name type="synonym">Dolichos gladiatus</name>
    <dbReference type="NCBI Taxonomy" id="3824"/>
    <lineage>
        <taxon>Eukaryota</taxon>
        <taxon>Viridiplantae</taxon>
        <taxon>Streptophyta</taxon>
        <taxon>Embryophyta</taxon>
        <taxon>Tracheophyta</taxon>
        <taxon>Spermatophyta</taxon>
        <taxon>Magnoliopsida</taxon>
        <taxon>eudicotyledons</taxon>
        <taxon>Gunneridae</taxon>
        <taxon>Pentapetalae</taxon>
        <taxon>rosids</taxon>
        <taxon>fabids</taxon>
        <taxon>Fabales</taxon>
        <taxon>Fabaceae</taxon>
        <taxon>Papilionoideae</taxon>
        <taxon>50 kb inversion clade</taxon>
        <taxon>NPAAA clade</taxon>
        <taxon>indigoferoid/millettioid clade</taxon>
        <taxon>Phaseoleae</taxon>
        <taxon>Canavalia</taxon>
    </lineage>
</organism>
<protein>
    <submittedName>
        <fullName evidence="1">Uncharacterized protein</fullName>
    </submittedName>
</protein>
<name>A0AAN9MW76_CANGL</name>
<dbReference type="AlphaFoldDB" id="A0AAN9MW76"/>
<sequence>MGAPATFAPWTPEDDLLLEERWRISRTQQDHEGELKQSVRVGFRIDQRSRFATSIYQHLHTGRIDIDSVGGTLTCVISIQLKPWRRLIELELVARGLLEPDVSLCRWGVTRWCCPMGWLPLPELAKLRVVFYKTQDHSIDSLPSKTLHGILDARANASVVVEPANVVAEPANVVTKQAGHSPCTCLKRHLKDPVRLARTLSRWDLFHFCLERIHVHEVKLYDPMQKTQFKETWGPPGINVETAGKRCKCEVGKEPTDGAQF</sequence>
<evidence type="ECO:0000313" key="1">
    <source>
        <dbReference type="EMBL" id="KAK7362099.1"/>
    </source>
</evidence>
<evidence type="ECO:0000313" key="2">
    <source>
        <dbReference type="Proteomes" id="UP001367508"/>
    </source>
</evidence>
<keyword evidence="2" id="KW-1185">Reference proteome</keyword>
<gene>
    <name evidence="1" type="ORF">VNO77_04199</name>
</gene>
<dbReference type="Proteomes" id="UP001367508">
    <property type="component" value="Unassembled WGS sequence"/>
</dbReference>
<reference evidence="1 2" key="1">
    <citation type="submission" date="2024-01" db="EMBL/GenBank/DDBJ databases">
        <title>The genomes of 5 underutilized Papilionoideae crops provide insights into root nodulation and disease resistanc.</title>
        <authorList>
            <person name="Jiang F."/>
        </authorList>
    </citation>
    <scope>NUCLEOTIDE SEQUENCE [LARGE SCALE GENOMIC DNA]</scope>
    <source>
        <strain evidence="1">LVBAO_FW01</strain>
        <tissue evidence="1">Leaves</tissue>
    </source>
</reference>
<dbReference type="EMBL" id="JAYMYQ010000001">
    <property type="protein sequence ID" value="KAK7362099.1"/>
    <property type="molecule type" value="Genomic_DNA"/>
</dbReference>
<comment type="caution">
    <text evidence="1">The sequence shown here is derived from an EMBL/GenBank/DDBJ whole genome shotgun (WGS) entry which is preliminary data.</text>
</comment>